<accession>A0A3P7IJN5</accession>
<evidence type="ECO:0000313" key="1">
    <source>
        <dbReference type="EMBL" id="VDM69886.1"/>
    </source>
</evidence>
<dbReference type="EMBL" id="UYYB01013926">
    <property type="protein sequence ID" value="VDM69886.1"/>
    <property type="molecule type" value="Genomic_DNA"/>
</dbReference>
<keyword evidence="2" id="KW-1185">Reference proteome</keyword>
<protein>
    <submittedName>
        <fullName evidence="1">Uncharacterized protein</fullName>
    </submittedName>
</protein>
<sequence>MSFCKETRVLFAFSCRLDLASSLASSSVHSGVARIVRQLFTPKKGEEPKELQGQILEKLSGCASSEETISNDVHAILEKILDKEEEALSKKQAAEFMSWHKRRQDLITAQADRLLLKIRAEEIAKELGDLEHETEKLTFFDNRLKWEKKAAQNAEIIQQTPGNKSEEAAL</sequence>
<proteinExistence type="predicted"/>
<dbReference type="Proteomes" id="UP000270094">
    <property type="component" value="Unassembled WGS sequence"/>
</dbReference>
<reference evidence="1 2" key="1">
    <citation type="submission" date="2018-11" db="EMBL/GenBank/DDBJ databases">
        <authorList>
            <consortium name="Pathogen Informatics"/>
        </authorList>
    </citation>
    <scope>NUCLEOTIDE SEQUENCE [LARGE SCALE GENOMIC DNA]</scope>
</reference>
<gene>
    <name evidence="1" type="ORF">SVUK_LOCUS4884</name>
</gene>
<evidence type="ECO:0000313" key="2">
    <source>
        <dbReference type="Proteomes" id="UP000270094"/>
    </source>
</evidence>
<dbReference type="OrthoDB" id="19830at2759"/>
<name>A0A3P7IJN5_STRVU</name>
<organism evidence="1 2">
    <name type="scientific">Strongylus vulgaris</name>
    <name type="common">Blood worm</name>
    <dbReference type="NCBI Taxonomy" id="40348"/>
    <lineage>
        <taxon>Eukaryota</taxon>
        <taxon>Metazoa</taxon>
        <taxon>Ecdysozoa</taxon>
        <taxon>Nematoda</taxon>
        <taxon>Chromadorea</taxon>
        <taxon>Rhabditida</taxon>
        <taxon>Rhabditina</taxon>
        <taxon>Rhabditomorpha</taxon>
        <taxon>Strongyloidea</taxon>
        <taxon>Strongylidae</taxon>
        <taxon>Strongylus</taxon>
    </lineage>
</organism>
<dbReference type="AlphaFoldDB" id="A0A3P7IJN5"/>